<dbReference type="InterPro" id="IPR032675">
    <property type="entry name" value="LRR_dom_sf"/>
</dbReference>
<accession>A0A9E7L231</accession>
<dbReference type="AlphaFoldDB" id="A0A9E7L231"/>
<name>A0A9E7L231_9LILI</name>
<organism evidence="1 2">
    <name type="scientific">Musa troglodytarum</name>
    <name type="common">fe'i banana</name>
    <dbReference type="NCBI Taxonomy" id="320322"/>
    <lineage>
        <taxon>Eukaryota</taxon>
        <taxon>Viridiplantae</taxon>
        <taxon>Streptophyta</taxon>
        <taxon>Embryophyta</taxon>
        <taxon>Tracheophyta</taxon>
        <taxon>Spermatophyta</taxon>
        <taxon>Magnoliopsida</taxon>
        <taxon>Liliopsida</taxon>
        <taxon>Zingiberales</taxon>
        <taxon>Musaceae</taxon>
        <taxon>Musa</taxon>
    </lineage>
</organism>
<dbReference type="Gene3D" id="3.80.10.10">
    <property type="entry name" value="Ribonuclease Inhibitor"/>
    <property type="match status" value="1"/>
</dbReference>
<dbReference type="SUPFAM" id="SSF52058">
    <property type="entry name" value="L domain-like"/>
    <property type="match status" value="1"/>
</dbReference>
<evidence type="ECO:0000313" key="1">
    <source>
        <dbReference type="EMBL" id="URE37686.1"/>
    </source>
</evidence>
<proteinExistence type="predicted"/>
<reference evidence="1" key="1">
    <citation type="submission" date="2022-05" db="EMBL/GenBank/DDBJ databases">
        <title>The Musa troglodytarum L. genome provides insights into the mechanism of non-climacteric behaviour and enrichment of carotenoids.</title>
        <authorList>
            <person name="Wang J."/>
        </authorList>
    </citation>
    <scope>NUCLEOTIDE SEQUENCE</scope>
    <source>
        <tissue evidence="1">Leaf</tissue>
    </source>
</reference>
<dbReference type="Proteomes" id="UP001055439">
    <property type="component" value="Chromosome 8"/>
</dbReference>
<dbReference type="OrthoDB" id="676979at2759"/>
<sequence length="102" mass="11609">MTDLTFLRLDWNSLSGPVPDFARLTCLDYLNLAFNQFSGAFAPSRRFGYLAIDHNRPLVPSPNRWPGRQPPTFISATITSRAPFPVLRVQHLREDRPVSQPT</sequence>
<protein>
    <submittedName>
        <fullName evidence="1">Polygalacturonase inhibiting protein</fullName>
    </submittedName>
</protein>
<gene>
    <name evidence="1" type="ORF">MUK42_13728</name>
</gene>
<dbReference type="EMBL" id="CP097510">
    <property type="protein sequence ID" value="URE37686.1"/>
    <property type="molecule type" value="Genomic_DNA"/>
</dbReference>
<evidence type="ECO:0000313" key="2">
    <source>
        <dbReference type="Proteomes" id="UP001055439"/>
    </source>
</evidence>
<keyword evidence="2" id="KW-1185">Reference proteome</keyword>